<protein>
    <submittedName>
        <fullName evidence="2">Putative Fe(2+)-trafficking protein</fullName>
    </submittedName>
</protein>
<dbReference type="PIRSF" id="PIRSF029827">
    <property type="entry name" value="Fe_traffic_YggX"/>
    <property type="match status" value="1"/>
</dbReference>
<comment type="caution">
    <text evidence="2">The sequence shown here is derived from an EMBL/GenBank/DDBJ whole genome shotgun (WGS) entry which is preliminary data.</text>
</comment>
<dbReference type="GO" id="GO:0034599">
    <property type="term" value="P:cellular response to oxidative stress"/>
    <property type="evidence" value="ECO:0007669"/>
    <property type="project" value="TreeGrafter"/>
</dbReference>
<dbReference type="GO" id="GO:0005506">
    <property type="term" value="F:iron ion binding"/>
    <property type="evidence" value="ECO:0007669"/>
    <property type="project" value="InterPro"/>
</dbReference>
<sequence>MNRIVHCVKLEKEAEGLSVPPLPGEKGQWLFEHVSQEAWNEWQQHQTRLINEKRLNLLDPQVRQYLMKQMDNFLSGEDVDQAEGYTPDSDK</sequence>
<evidence type="ECO:0000313" key="2">
    <source>
        <dbReference type="EMBL" id="PJE78638.1"/>
    </source>
</evidence>
<dbReference type="HAMAP" id="MF_00686">
    <property type="entry name" value="Fe_traffic_YggX"/>
    <property type="match status" value="1"/>
</dbReference>
<dbReference type="PANTHER" id="PTHR36965">
    <property type="entry name" value="FE(2+)-TRAFFICKING PROTEIN-RELATED"/>
    <property type="match status" value="1"/>
</dbReference>
<dbReference type="SUPFAM" id="SSF111148">
    <property type="entry name" value="YggX-like"/>
    <property type="match status" value="1"/>
</dbReference>
<dbReference type="Pfam" id="PF04362">
    <property type="entry name" value="Iron_traffic"/>
    <property type="match status" value="1"/>
</dbReference>
<dbReference type="PANTHER" id="PTHR36965:SF1">
    <property type="entry name" value="FE(2+)-TRAFFICKING PROTEIN-RELATED"/>
    <property type="match status" value="1"/>
</dbReference>
<keyword evidence="1" id="KW-0408">Iron</keyword>
<dbReference type="InterPro" id="IPR036766">
    <property type="entry name" value="Fe_traffick_prot_YggX_sf"/>
</dbReference>
<evidence type="ECO:0000256" key="1">
    <source>
        <dbReference type="ARBA" id="ARBA00023004"/>
    </source>
</evidence>
<dbReference type="NCBIfam" id="NF003817">
    <property type="entry name" value="PRK05408.1"/>
    <property type="match status" value="1"/>
</dbReference>
<dbReference type="FunFam" id="1.10.3880.10:FF:000001">
    <property type="entry name" value="Probable Fe(2+)-trafficking protein"/>
    <property type="match status" value="1"/>
</dbReference>
<gene>
    <name evidence="2" type="ORF">CI610_02427</name>
</gene>
<accession>A0A2H9T600</accession>
<proteinExistence type="inferred from homology"/>
<dbReference type="Gene3D" id="1.10.3880.10">
    <property type="entry name" value="Fe(II) trafficking protein YggX"/>
    <property type="match status" value="1"/>
</dbReference>
<dbReference type="AlphaFoldDB" id="A0A2H9T600"/>
<dbReference type="GO" id="GO:0005829">
    <property type="term" value="C:cytosol"/>
    <property type="evidence" value="ECO:0007669"/>
    <property type="project" value="TreeGrafter"/>
</dbReference>
<name>A0A2H9T600_9ZZZZ</name>
<dbReference type="EMBL" id="NSIT01000148">
    <property type="protein sequence ID" value="PJE78638.1"/>
    <property type="molecule type" value="Genomic_DNA"/>
</dbReference>
<dbReference type="InterPro" id="IPR007457">
    <property type="entry name" value="Fe_traffick_prot_YggX"/>
</dbReference>
<reference evidence="2" key="1">
    <citation type="journal article" date="2017" name="Appl. Environ. Microbiol.">
        <title>Molecular characterization of an Endozoicomonas-like organism causing infection in king scallop Pecten maximus L.</title>
        <authorList>
            <person name="Cano I."/>
            <person name="van Aerle R."/>
            <person name="Ross S."/>
            <person name="Verner-Jeffreys D.W."/>
            <person name="Paley R.K."/>
            <person name="Rimmer G."/>
            <person name="Ryder D."/>
            <person name="Hooper P."/>
            <person name="Stone D."/>
            <person name="Feist S.W."/>
        </authorList>
    </citation>
    <scope>NUCLEOTIDE SEQUENCE</scope>
</reference>
<organism evidence="2">
    <name type="scientific">invertebrate metagenome</name>
    <dbReference type="NCBI Taxonomy" id="1711999"/>
    <lineage>
        <taxon>unclassified sequences</taxon>
        <taxon>metagenomes</taxon>
        <taxon>organismal metagenomes</taxon>
    </lineage>
</organism>